<dbReference type="Proteomes" id="UP001378592">
    <property type="component" value="Unassembled WGS sequence"/>
</dbReference>
<evidence type="ECO:0000313" key="5">
    <source>
        <dbReference type="EMBL" id="KAK7864822.1"/>
    </source>
</evidence>
<proteinExistence type="inferred from homology"/>
<organism evidence="5 6">
    <name type="scientific">Gryllus longicercus</name>
    <dbReference type="NCBI Taxonomy" id="2509291"/>
    <lineage>
        <taxon>Eukaryota</taxon>
        <taxon>Metazoa</taxon>
        <taxon>Ecdysozoa</taxon>
        <taxon>Arthropoda</taxon>
        <taxon>Hexapoda</taxon>
        <taxon>Insecta</taxon>
        <taxon>Pterygota</taxon>
        <taxon>Neoptera</taxon>
        <taxon>Polyneoptera</taxon>
        <taxon>Orthoptera</taxon>
        <taxon>Ensifera</taxon>
        <taxon>Gryllidea</taxon>
        <taxon>Grylloidea</taxon>
        <taxon>Gryllidae</taxon>
        <taxon>Gryllinae</taxon>
        <taxon>Gryllus</taxon>
    </lineage>
</organism>
<dbReference type="AlphaFoldDB" id="A0AAN9Z6R3"/>
<name>A0AAN9Z6R3_9ORTH</name>
<dbReference type="PANTHER" id="PTHR11008:SF14">
    <property type="entry name" value="CIRCADIAN CLOCK-CONTROLLED PROTEIN-LIKE PROTEIN"/>
    <property type="match status" value="1"/>
</dbReference>
<comment type="similarity">
    <text evidence="3">Belongs to the TO family.</text>
</comment>
<dbReference type="SMART" id="SM00700">
    <property type="entry name" value="JHBP"/>
    <property type="match status" value="1"/>
</dbReference>
<dbReference type="PANTHER" id="PTHR11008">
    <property type="entry name" value="PROTEIN TAKEOUT-LIKE PROTEIN"/>
    <property type="match status" value="1"/>
</dbReference>
<dbReference type="Pfam" id="PF06585">
    <property type="entry name" value="JHBP"/>
    <property type="match status" value="1"/>
</dbReference>
<feature type="signal peptide" evidence="4">
    <location>
        <begin position="1"/>
        <end position="28"/>
    </location>
</feature>
<dbReference type="GO" id="GO:0005615">
    <property type="term" value="C:extracellular space"/>
    <property type="evidence" value="ECO:0007669"/>
    <property type="project" value="TreeGrafter"/>
</dbReference>
<evidence type="ECO:0000256" key="3">
    <source>
        <dbReference type="ARBA" id="ARBA00060902"/>
    </source>
</evidence>
<dbReference type="InterPro" id="IPR038606">
    <property type="entry name" value="To_sf"/>
</dbReference>
<evidence type="ECO:0000256" key="4">
    <source>
        <dbReference type="SAM" id="SignalP"/>
    </source>
</evidence>
<accession>A0AAN9Z6R3</accession>
<keyword evidence="6" id="KW-1185">Reference proteome</keyword>
<comment type="caution">
    <text evidence="5">The sequence shown here is derived from an EMBL/GenBank/DDBJ whole genome shotgun (WGS) entry which is preliminary data.</text>
</comment>
<dbReference type="InterPro" id="IPR010562">
    <property type="entry name" value="Haemolymph_juvenile_hormone-bd"/>
</dbReference>
<dbReference type="GO" id="GO:0007623">
    <property type="term" value="P:circadian rhythm"/>
    <property type="evidence" value="ECO:0007669"/>
    <property type="project" value="UniProtKB-ARBA"/>
</dbReference>
<evidence type="ECO:0000256" key="1">
    <source>
        <dbReference type="ARBA" id="ARBA00022729"/>
    </source>
</evidence>
<protein>
    <submittedName>
        <fullName evidence="5">Uncharacterized protein</fullName>
    </submittedName>
</protein>
<evidence type="ECO:0000313" key="6">
    <source>
        <dbReference type="Proteomes" id="UP001378592"/>
    </source>
</evidence>
<gene>
    <name evidence="5" type="ORF">R5R35_012480</name>
</gene>
<dbReference type="FunFam" id="3.15.10.30:FF:000001">
    <property type="entry name" value="Takeout-like protein 1"/>
    <property type="match status" value="1"/>
</dbReference>
<dbReference type="EMBL" id="JAZDUA010000193">
    <property type="protein sequence ID" value="KAK7864822.1"/>
    <property type="molecule type" value="Genomic_DNA"/>
</dbReference>
<reference evidence="5 6" key="1">
    <citation type="submission" date="2024-03" db="EMBL/GenBank/DDBJ databases">
        <title>The genome assembly and annotation of the cricket Gryllus longicercus Weissman &amp; Gray.</title>
        <authorList>
            <person name="Szrajer S."/>
            <person name="Gray D."/>
            <person name="Ylla G."/>
        </authorList>
    </citation>
    <scope>NUCLEOTIDE SEQUENCE [LARGE SCALE GENOMIC DNA]</scope>
    <source>
        <strain evidence="5">DAG 2021-001</strain>
        <tissue evidence="5">Whole body minus gut</tissue>
    </source>
</reference>
<keyword evidence="2" id="KW-0090">Biological rhythms</keyword>
<sequence length="264" mass="28421">MIAKGHTSAAAAAAATLLLLLPVLLASAQDAPAPKKVLPSYVPVCKRKDADLSGCVRRAVETLRPRLRKGISRLRVQPLEPFTLPALRVERDLPALRVNASLADIHVDGASDFRIQKLRVDPENLMVSGEVLLPLLRVKCKYAISGRLLTVPLQGRGNFYGNFSDVLVTATGRGKRSNEGGVDHAIATSINLRMRLGGAKVDFDNEDPDSAAAANAALSFVRSNTDAVLEVVTPVAEETAEEVALQMINNIFMRLPFNEILPDA</sequence>
<feature type="chain" id="PRO_5042995328" evidence="4">
    <location>
        <begin position="29"/>
        <end position="264"/>
    </location>
</feature>
<keyword evidence="1 4" id="KW-0732">Signal</keyword>
<dbReference type="Gene3D" id="3.15.10.30">
    <property type="entry name" value="Haemolymph juvenile hormone binding protein"/>
    <property type="match status" value="1"/>
</dbReference>
<evidence type="ECO:0000256" key="2">
    <source>
        <dbReference type="ARBA" id="ARBA00023108"/>
    </source>
</evidence>